<sequence>MGSRLTNTSWCWSPRTRAPETVPPVKKKSFRELDDERQLRKEQEYLAELKFRMEVVRDYDHLCYNET</sequence>
<organism evidence="1">
    <name type="scientific">viral metagenome</name>
    <dbReference type="NCBI Taxonomy" id="1070528"/>
    <lineage>
        <taxon>unclassified sequences</taxon>
        <taxon>metagenomes</taxon>
        <taxon>organismal metagenomes</taxon>
    </lineage>
</organism>
<dbReference type="AlphaFoldDB" id="A0A6C0AJN0"/>
<evidence type="ECO:0000313" key="1">
    <source>
        <dbReference type="EMBL" id="QHS79541.1"/>
    </source>
</evidence>
<name>A0A6C0AJN0_9ZZZZ</name>
<protein>
    <submittedName>
        <fullName evidence="1">Uncharacterized protein</fullName>
    </submittedName>
</protein>
<accession>A0A6C0AJN0</accession>
<dbReference type="EMBL" id="MN740646">
    <property type="protein sequence ID" value="QHS79541.1"/>
    <property type="molecule type" value="Genomic_DNA"/>
</dbReference>
<reference evidence="1" key="1">
    <citation type="journal article" date="2020" name="Nature">
        <title>Giant virus diversity and host interactions through global metagenomics.</title>
        <authorList>
            <person name="Schulz F."/>
            <person name="Roux S."/>
            <person name="Paez-Espino D."/>
            <person name="Jungbluth S."/>
            <person name="Walsh D.A."/>
            <person name="Denef V.J."/>
            <person name="McMahon K.D."/>
            <person name="Konstantinidis K.T."/>
            <person name="Eloe-Fadrosh E.A."/>
            <person name="Kyrpides N.C."/>
            <person name="Woyke T."/>
        </authorList>
    </citation>
    <scope>NUCLEOTIDE SEQUENCE</scope>
    <source>
        <strain evidence="1">GVMAG-S-1035237-23</strain>
    </source>
</reference>
<proteinExistence type="predicted"/>